<dbReference type="EMBL" id="DSMU01000072">
    <property type="protein sequence ID" value="HEL65268.1"/>
    <property type="molecule type" value="Genomic_DNA"/>
</dbReference>
<name>A0A7C2EBF8_9THEO</name>
<evidence type="ECO:0000313" key="1">
    <source>
        <dbReference type="EMBL" id="HEL65268.1"/>
    </source>
</evidence>
<reference evidence="1" key="1">
    <citation type="journal article" date="2020" name="mSystems">
        <title>Genome- and Community-Level Interaction Insights into Carbon Utilization and Element Cycling Functions of Hydrothermarchaeota in Hydrothermal Sediment.</title>
        <authorList>
            <person name="Zhou Z."/>
            <person name="Liu Y."/>
            <person name="Xu W."/>
            <person name="Pan J."/>
            <person name="Luo Z.H."/>
            <person name="Li M."/>
        </authorList>
    </citation>
    <scope>NUCLEOTIDE SEQUENCE [LARGE SCALE GENOMIC DNA]</scope>
    <source>
        <strain evidence="1">SpSt-300</strain>
    </source>
</reference>
<accession>A0A7C2EBF8</accession>
<organism evidence="1">
    <name type="scientific">Ammonifex degensii</name>
    <dbReference type="NCBI Taxonomy" id="42838"/>
    <lineage>
        <taxon>Bacteria</taxon>
        <taxon>Bacillati</taxon>
        <taxon>Bacillota</taxon>
        <taxon>Clostridia</taxon>
        <taxon>Thermoanaerobacterales</taxon>
        <taxon>Thermoanaerobacteraceae</taxon>
        <taxon>Ammonifex</taxon>
    </lineage>
</organism>
<proteinExistence type="predicted"/>
<comment type="caution">
    <text evidence="1">The sequence shown here is derived from an EMBL/GenBank/DDBJ whole genome shotgun (WGS) entry which is preliminary data.</text>
</comment>
<sequence length="128" mass="14142">MKNGRAQVFIFPDRLPAYAEHGFSLPPKAAEGDQLHVFGVFAGEEAVFHADLLARAAGIFPNVYVYGIGREGKLMQIDAVAFLRDLLRRMGAAGGARGFIREQGITSLDNARVIKSFWRDYCEGRVLL</sequence>
<dbReference type="AlphaFoldDB" id="A0A7C2EBF8"/>
<gene>
    <name evidence="1" type="ORF">ENQ34_01115</name>
</gene>
<protein>
    <submittedName>
        <fullName evidence="1">Uncharacterized protein</fullName>
    </submittedName>
</protein>